<accession>A0ABR1CV96</accession>
<organism evidence="1 2">
    <name type="scientific">Necator americanus</name>
    <name type="common">Human hookworm</name>
    <dbReference type="NCBI Taxonomy" id="51031"/>
    <lineage>
        <taxon>Eukaryota</taxon>
        <taxon>Metazoa</taxon>
        <taxon>Ecdysozoa</taxon>
        <taxon>Nematoda</taxon>
        <taxon>Chromadorea</taxon>
        <taxon>Rhabditida</taxon>
        <taxon>Rhabditina</taxon>
        <taxon>Rhabditomorpha</taxon>
        <taxon>Strongyloidea</taxon>
        <taxon>Ancylostomatidae</taxon>
        <taxon>Bunostominae</taxon>
        <taxon>Necator</taxon>
    </lineage>
</organism>
<comment type="caution">
    <text evidence="1">The sequence shown here is derived from an EMBL/GenBank/DDBJ whole genome shotgun (WGS) entry which is preliminary data.</text>
</comment>
<proteinExistence type="predicted"/>
<evidence type="ECO:0000313" key="2">
    <source>
        <dbReference type="Proteomes" id="UP001303046"/>
    </source>
</evidence>
<dbReference type="EMBL" id="JAVFWL010000003">
    <property type="protein sequence ID" value="KAK6742228.1"/>
    <property type="molecule type" value="Genomic_DNA"/>
</dbReference>
<evidence type="ECO:0000313" key="1">
    <source>
        <dbReference type="EMBL" id="KAK6742228.1"/>
    </source>
</evidence>
<protein>
    <submittedName>
        <fullName evidence="1">Uncharacterized protein</fullName>
    </submittedName>
</protein>
<dbReference type="Proteomes" id="UP001303046">
    <property type="component" value="Unassembled WGS sequence"/>
</dbReference>
<keyword evidence="2" id="KW-1185">Reference proteome</keyword>
<sequence length="189" mass="21352">MNSSSISGAVRFEPVGTRLPSRQPGNECVAFKGIPVCCSPAHWQSPNSHRSLPNEQPAAPTRILRYLCVSFAAVQETRIRGRSVISIGDYAIDCVNIDERKVESCTIAVRNEYNKLVEEFRSTSSRSAYVRQSGRREQKLWILRILKPTLLSNRKKPSSLSWSHYKETIRPSRPSLLEDGPRPKQEKAT</sequence>
<reference evidence="1 2" key="1">
    <citation type="submission" date="2023-08" db="EMBL/GenBank/DDBJ databases">
        <title>A Necator americanus chromosomal reference genome.</title>
        <authorList>
            <person name="Ilik V."/>
            <person name="Petrzelkova K.J."/>
            <person name="Pardy F."/>
            <person name="Fuh T."/>
            <person name="Niatou-Singa F.S."/>
            <person name="Gouil Q."/>
            <person name="Baker L."/>
            <person name="Ritchie M.E."/>
            <person name="Jex A.R."/>
            <person name="Gazzola D."/>
            <person name="Li H."/>
            <person name="Toshio Fujiwara R."/>
            <person name="Zhan B."/>
            <person name="Aroian R.V."/>
            <person name="Pafco B."/>
            <person name="Schwarz E.M."/>
        </authorList>
    </citation>
    <scope>NUCLEOTIDE SEQUENCE [LARGE SCALE GENOMIC DNA]</scope>
    <source>
        <strain evidence="1 2">Aroian</strain>
        <tissue evidence="1">Whole animal</tissue>
    </source>
</reference>
<name>A0ABR1CV96_NECAM</name>
<gene>
    <name evidence="1" type="primary">Necator_chrIII.g10612</name>
    <name evidence="1" type="ORF">RB195_009847</name>
</gene>